<dbReference type="GO" id="GO:0016874">
    <property type="term" value="F:ligase activity"/>
    <property type="evidence" value="ECO:0007669"/>
    <property type="project" value="UniProtKB-KW"/>
</dbReference>
<organism evidence="2 3">
    <name type="scientific">Chryseobacterium tructae</name>
    <dbReference type="NCBI Taxonomy" id="1037380"/>
    <lineage>
        <taxon>Bacteria</taxon>
        <taxon>Pseudomonadati</taxon>
        <taxon>Bacteroidota</taxon>
        <taxon>Flavobacteriia</taxon>
        <taxon>Flavobacteriales</taxon>
        <taxon>Weeksellaceae</taxon>
        <taxon>Chryseobacterium group</taxon>
        <taxon>Chryseobacterium</taxon>
    </lineage>
</organism>
<dbReference type="InterPro" id="IPR053191">
    <property type="entry name" value="DcsG_Biosynth_Enzyme"/>
</dbReference>
<dbReference type="SUPFAM" id="SSF56059">
    <property type="entry name" value="Glutathione synthetase ATP-binding domain-like"/>
    <property type="match status" value="1"/>
</dbReference>
<proteinExistence type="predicted"/>
<evidence type="ECO:0000313" key="2">
    <source>
        <dbReference type="EMBL" id="MFC3757635.1"/>
    </source>
</evidence>
<gene>
    <name evidence="2" type="ORF">ACFONJ_16780</name>
</gene>
<dbReference type="Gene3D" id="3.30.470.20">
    <property type="entry name" value="ATP-grasp fold, B domain"/>
    <property type="match status" value="1"/>
</dbReference>
<dbReference type="EMBL" id="JBHRYO010000002">
    <property type="protein sequence ID" value="MFC3757635.1"/>
    <property type="molecule type" value="Genomic_DNA"/>
</dbReference>
<dbReference type="Proteomes" id="UP001595735">
    <property type="component" value="Unassembled WGS sequence"/>
</dbReference>
<dbReference type="RefSeq" id="WP_290298917.1">
    <property type="nucleotide sequence ID" value="NZ_JAUFQR010000001.1"/>
</dbReference>
<dbReference type="InterPro" id="IPR004218">
    <property type="entry name" value="GSHS_ATP-bd"/>
</dbReference>
<dbReference type="Gene3D" id="3.40.50.20">
    <property type="match status" value="1"/>
</dbReference>
<sequence>MKIAMIGYRMEKKFSEGIANDEDSELINYLSEKGLNVEAAIWNDKNVDWRSYAVAVIKSPWDYHNHLNEFLTWLDHIDQLGVKVLNPVDIIRWNSDKHYLKEILEKGFQVIPAQYIEKGSVFSELFFDNFKTDKLVVKPCVSAGAQNTITVNRNNFHERLIEINQLVKEQDYMVQPFVEEIKNGEWSFLFFNGKYSHCALKKPKEGDFRVQHYHGGSISYPIPDPMHIEQAGVFLKSLPLPTLYARVDGVIVNNSFHLMELELIEPFLFLNSDKNLLENYYQALKALIF</sequence>
<dbReference type="InterPro" id="IPR013815">
    <property type="entry name" value="ATP_grasp_subdomain_1"/>
</dbReference>
<reference evidence="3" key="1">
    <citation type="journal article" date="2019" name="Int. J. Syst. Evol. Microbiol.">
        <title>The Global Catalogue of Microorganisms (GCM) 10K type strain sequencing project: providing services to taxonomists for standard genome sequencing and annotation.</title>
        <authorList>
            <consortium name="The Broad Institute Genomics Platform"/>
            <consortium name="The Broad Institute Genome Sequencing Center for Infectious Disease"/>
            <person name="Wu L."/>
            <person name="Ma J."/>
        </authorList>
    </citation>
    <scope>NUCLEOTIDE SEQUENCE [LARGE SCALE GENOMIC DNA]</scope>
    <source>
        <strain evidence="3">CECT 7798</strain>
    </source>
</reference>
<name>A0ABV7Y103_9FLAO</name>
<comment type="caution">
    <text evidence="2">The sequence shown here is derived from an EMBL/GenBank/DDBJ whole genome shotgun (WGS) entry which is preliminary data.</text>
</comment>
<protein>
    <submittedName>
        <fullName evidence="2">RimK family alpha-L-glutamate ligase</fullName>
    </submittedName>
</protein>
<dbReference type="PANTHER" id="PTHR39217:SF1">
    <property type="entry name" value="GLUTATHIONE SYNTHETASE"/>
    <property type="match status" value="1"/>
</dbReference>
<evidence type="ECO:0000259" key="1">
    <source>
        <dbReference type="Pfam" id="PF02955"/>
    </source>
</evidence>
<dbReference type="Gene3D" id="3.30.1490.20">
    <property type="entry name" value="ATP-grasp fold, A domain"/>
    <property type="match status" value="1"/>
</dbReference>
<keyword evidence="2" id="KW-0436">Ligase</keyword>
<dbReference type="Pfam" id="PF02955">
    <property type="entry name" value="GSH-S_ATP"/>
    <property type="match status" value="1"/>
</dbReference>
<dbReference type="PANTHER" id="PTHR39217">
    <property type="match status" value="1"/>
</dbReference>
<accession>A0ABV7Y103</accession>
<keyword evidence="3" id="KW-1185">Reference proteome</keyword>
<feature type="domain" description="Prokaryotic glutathione synthetase ATP-binding" evidence="1">
    <location>
        <begin position="131"/>
        <end position="217"/>
    </location>
</feature>
<evidence type="ECO:0000313" key="3">
    <source>
        <dbReference type="Proteomes" id="UP001595735"/>
    </source>
</evidence>